<keyword evidence="4 7" id="KW-0812">Transmembrane</keyword>
<feature type="transmembrane region" description="Helical" evidence="7">
    <location>
        <begin position="16"/>
        <end position="35"/>
    </location>
</feature>
<dbReference type="GO" id="GO:0005886">
    <property type="term" value="C:plasma membrane"/>
    <property type="evidence" value="ECO:0007669"/>
    <property type="project" value="UniProtKB-SubCell"/>
</dbReference>
<protein>
    <recommendedName>
        <fullName evidence="7">Protein MgtC</fullName>
    </recommendedName>
</protein>
<name>A0A4P6UZ63_9HYPH</name>
<keyword evidence="5 7" id="KW-1133">Transmembrane helix</keyword>
<feature type="domain" description="MgtC/SapB/SrpB/YhiD N-terminal" evidence="8">
    <location>
        <begin position="26"/>
        <end position="153"/>
    </location>
</feature>
<dbReference type="Proteomes" id="UP000293719">
    <property type="component" value="Chromosome"/>
</dbReference>
<sequence>MFETLLNELANSPTQAWPVLIVRLGGAVVLCGLIGFERESQDRPAGLRTHMLVGLAASVYCMLMLELLDRAADYPDPVRVDPVRIIEAVTSGVAFLAAGMIIFASGKVRGLTTGASLWLSASVGLACGLGLWAIASLTTLLSLLIMRVVRAVEARAGFKEKDGED</sequence>
<dbReference type="PANTHER" id="PTHR33778:SF1">
    <property type="entry name" value="MAGNESIUM TRANSPORTER YHID-RELATED"/>
    <property type="match status" value="1"/>
</dbReference>
<evidence type="ECO:0000256" key="4">
    <source>
        <dbReference type="ARBA" id="ARBA00022692"/>
    </source>
</evidence>
<dbReference type="PANTHER" id="PTHR33778">
    <property type="entry name" value="PROTEIN MGTC"/>
    <property type="match status" value="1"/>
</dbReference>
<proteinExistence type="inferred from homology"/>
<dbReference type="Pfam" id="PF02308">
    <property type="entry name" value="MgtC"/>
    <property type="match status" value="1"/>
</dbReference>
<dbReference type="InterPro" id="IPR049177">
    <property type="entry name" value="MgtC_SapB_SrpB_YhiD_N"/>
</dbReference>
<dbReference type="KEGG" id="rpod:E0E05_02805"/>
<evidence type="ECO:0000313" key="9">
    <source>
        <dbReference type="EMBL" id="QBK29619.1"/>
    </source>
</evidence>
<evidence type="ECO:0000256" key="7">
    <source>
        <dbReference type="RuleBase" id="RU365041"/>
    </source>
</evidence>
<dbReference type="OrthoDB" id="9811198at2"/>
<feature type="transmembrane region" description="Helical" evidence="7">
    <location>
        <begin position="117"/>
        <end position="145"/>
    </location>
</feature>
<evidence type="ECO:0000256" key="3">
    <source>
        <dbReference type="ARBA" id="ARBA00022475"/>
    </source>
</evidence>
<keyword evidence="3" id="KW-1003">Cell membrane</keyword>
<comment type="similarity">
    <text evidence="2 7">Belongs to the MgtC/SapB family.</text>
</comment>
<keyword evidence="6 7" id="KW-0472">Membrane</keyword>
<dbReference type="RefSeq" id="WP_131615334.1">
    <property type="nucleotide sequence ID" value="NZ_CP036532.1"/>
</dbReference>
<feature type="transmembrane region" description="Helical" evidence="7">
    <location>
        <begin position="47"/>
        <end position="65"/>
    </location>
</feature>
<evidence type="ECO:0000256" key="5">
    <source>
        <dbReference type="ARBA" id="ARBA00022989"/>
    </source>
</evidence>
<comment type="subcellular location">
    <subcellularLocation>
        <location evidence="7">Cell inner membrane</location>
        <topology evidence="7">Multi-pass membrane protein</topology>
    </subcellularLocation>
    <subcellularLocation>
        <location evidence="1">Cell membrane</location>
        <topology evidence="1">Multi-pass membrane protein</topology>
    </subcellularLocation>
</comment>
<dbReference type="InterPro" id="IPR003416">
    <property type="entry name" value="MgtC/SapB/SrpB/YhiD_fam"/>
</dbReference>
<dbReference type="PRINTS" id="PR01837">
    <property type="entry name" value="MGTCSAPBPROT"/>
</dbReference>
<keyword evidence="10" id="KW-1185">Reference proteome</keyword>
<feature type="transmembrane region" description="Helical" evidence="7">
    <location>
        <begin position="85"/>
        <end position="105"/>
    </location>
</feature>
<evidence type="ECO:0000259" key="8">
    <source>
        <dbReference type="Pfam" id="PF02308"/>
    </source>
</evidence>
<dbReference type="EMBL" id="CP036532">
    <property type="protein sequence ID" value="QBK29619.1"/>
    <property type="molecule type" value="Genomic_DNA"/>
</dbReference>
<evidence type="ECO:0000256" key="2">
    <source>
        <dbReference type="ARBA" id="ARBA00009298"/>
    </source>
</evidence>
<dbReference type="GeneID" id="90766213"/>
<organism evidence="9 10">
    <name type="scientific">Roseitalea porphyridii</name>
    <dbReference type="NCBI Taxonomy" id="1852022"/>
    <lineage>
        <taxon>Bacteria</taxon>
        <taxon>Pseudomonadati</taxon>
        <taxon>Pseudomonadota</taxon>
        <taxon>Alphaproteobacteria</taxon>
        <taxon>Hyphomicrobiales</taxon>
        <taxon>Ahrensiaceae</taxon>
        <taxon>Roseitalea</taxon>
    </lineage>
</organism>
<evidence type="ECO:0000256" key="1">
    <source>
        <dbReference type="ARBA" id="ARBA00004651"/>
    </source>
</evidence>
<keyword evidence="7" id="KW-0997">Cell inner membrane</keyword>
<reference evidence="9 10" key="1">
    <citation type="journal article" date="2017" name="Int. J. Syst. Evol. Microbiol.">
        <title>Roseitalea porphyridii gen. nov., sp. nov., isolated from a red alga, and reclassification of Hoeflea suaedae Chung et al. 2013 as Pseudohoeflea suaedae gen. nov., comb. nov.</title>
        <authorList>
            <person name="Hyeon J.W."/>
            <person name="Jeong S.E."/>
            <person name="Baek K."/>
            <person name="Jeon C.O."/>
        </authorList>
    </citation>
    <scope>NUCLEOTIDE SEQUENCE [LARGE SCALE GENOMIC DNA]</scope>
    <source>
        <strain evidence="9 10">MA7-20</strain>
    </source>
</reference>
<gene>
    <name evidence="9" type="ORF">E0E05_02805</name>
</gene>
<accession>A0A4P6UZ63</accession>
<dbReference type="AlphaFoldDB" id="A0A4P6UZ63"/>
<evidence type="ECO:0000256" key="6">
    <source>
        <dbReference type="ARBA" id="ARBA00023136"/>
    </source>
</evidence>
<evidence type="ECO:0000313" key="10">
    <source>
        <dbReference type="Proteomes" id="UP000293719"/>
    </source>
</evidence>